<reference evidence="5 6" key="1">
    <citation type="submission" date="2024-02" db="EMBL/GenBank/DDBJ databases">
        <authorList>
            <person name="Daric V."/>
            <person name="Darras S."/>
        </authorList>
    </citation>
    <scope>NUCLEOTIDE SEQUENCE [LARGE SCALE GENOMIC DNA]</scope>
</reference>
<feature type="domain" description="Carboxylesterase type B" evidence="4">
    <location>
        <begin position="4"/>
        <end position="541"/>
    </location>
</feature>
<keyword evidence="6" id="KW-1185">Reference proteome</keyword>
<dbReference type="InterPro" id="IPR050309">
    <property type="entry name" value="Type-B_Carboxylest/Lipase"/>
</dbReference>
<name>A0ABP0H2Q8_CLALP</name>
<dbReference type="SUPFAM" id="SSF53474">
    <property type="entry name" value="alpha/beta-Hydrolases"/>
    <property type="match status" value="1"/>
</dbReference>
<dbReference type="PROSITE" id="PS00122">
    <property type="entry name" value="CARBOXYLESTERASE_B_1"/>
    <property type="match status" value="1"/>
</dbReference>
<dbReference type="InterPro" id="IPR019826">
    <property type="entry name" value="Carboxylesterase_B_AS"/>
</dbReference>
<gene>
    <name evidence="5" type="ORF">CVLEPA_LOCUS30723</name>
</gene>
<evidence type="ECO:0000259" key="4">
    <source>
        <dbReference type="Pfam" id="PF00135"/>
    </source>
</evidence>
<evidence type="ECO:0000256" key="3">
    <source>
        <dbReference type="RuleBase" id="RU361235"/>
    </source>
</evidence>
<dbReference type="PANTHER" id="PTHR11559">
    <property type="entry name" value="CARBOXYLESTERASE"/>
    <property type="match status" value="1"/>
</dbReference>
<dbReference type="Gene3D" id="3.40.50.1820">
    <property type="entry name" value="alpha/beta hydrolase"/>
    <property type="match status" value="1"/>
</dbReference>
<dbReference type="EMBL" id="CAWYQH010000163">
    <property type="protein sequence ID" value="CAK8697516.1"/>
    <property type="molecule type" value="Genomic_DNA"/>
</dbReference>
<evidence type="ECO:0000256" key="1">
    <source>
        <dbReference type="ARBA" id="ARBA00005964"/>
    </source>
</evidence>
<protein>
    <recommendedName>
        <fullName evidence="3">Carboxylic ester hydrolase</fullName>
        <ecNumber evidence="3">3.1.1.-</ecNumber>
    </recommendedName>
</protein>
<organism evidence="5 6">
    <name type="scientific">Clavelina lepadiformis</name>
    <name type="common">Light-bulb sea squirt</name>
    <name type="synonym">Ascidia lepadiformis</name>
    <dbReference type="NCBI Taxonomy" id="159417"/>
    <lineage>
        <taxon>Eukaryota</taxon>
        <taxon>Metazoa</taxon>
        <taxon>Chordata</taxon>
        <taxon>Tunicata</taxon>
        <taxon>Ascidiacea</taxon>
        <taxon>Aplousobranchia</taxon>
        <taxon>Clavelinidae</taxon>
        <taxon>Clavelina</taxon>
    </lineage>
</organism>
<evidence type="ECO:0000256" key="2">
    <source>
        <dbReference type="ARBA" id="ARBA00022801"/>
    </source>
</evidence>
<evidence type="ECO:0000313" key="6">
    <source>
        <dbReference type="Proteomes" id="UP001642483"/>
    </source>
</evidence>
<keyword evidence="2 3" id="KW-0378">Hydrolase</keyword>
<comment type="caution">
    <text evidence="5">The sequence shown here is derived from an EMBL/GenBank/DDBJ whole genome shotgun (WGS) entry which is preliminary data.</text>
</comment>
<proteinExistence type="inferred from homology"/>
<sequence length="548" mass="61984">MSDCPVISTAYGKVKGKTCLKAKAKNAKQVFRYSKIPFGKPPIGELRFEPPQKCESWEGVRDATKPSPHPEQDENMLEPLVKYFPAIQEFKEEETVEEDCLYLDVYTTNPNNKAKMPVMFYIFGGGFQGGSSAFYSGQVLCGLQDVVLVIPNYRVNVFGFLSTGKNTAYPGNMGFLDQVLALEWTRDNIINFGGDPDNVTIFGESAGAVSVSLHMLSPLSRGLFHKAIQNSGTSTIPGTVRSDQTHVFKELSNAFDMPDADVDNLIEKLKSTPAKELRSTFGELAKKFLAFSPTVDGKFLPDLPENLLKSNQLAPVPCIIGCNNSEGHGILALNNPPSFFEGFSEEEFKNMMKNILSFTFPQKIEQADKIVDTLESFYNNVFSVDDKMKWSKMFGEINGDSWFLVPSIENALIYSATGKPTYFYYMTQQPKFNHDDEYAIEIKKKMEHCECDHGDDLMFTFGLPFMNGFMLNEFRMSKEEEELSKSWMTYITNFAKSGNPNEGEKVDYTWPQYDSESKRYLTVQMPIGEGSRLHEDRYKLWQETIKSI</sequence>
<dbReference type="EC" id="3.1.1.-" evidence="3"/>
<evidence type="ECO:0000313" key="5">
    <source>
        <dbReference type="EMBL" id="CAK8697516.1"/>
    </source>
</evidence>
<dbReference type="Pfam" id="PF00135">
    <property type="entry name" value="COesterase"/>
    <property type="match status" value="1"/>
</dbReference>
<dbReference type="InterPro" id="IPR029058">
    <property type="entry name" value="AB_hydrolase_fold"/>
</dbReference>
<dbReference type="InterPro" id="IPR002018">
    <property type="entry name" value="CarbesteraseB"/>
</dbReference>
<accession>A0ABP0H2Q8</accession>
<comment type="similarity">
    <text evidence="1 3">Belongs to the type-B carboxylesterase/lipase family.</text>
</comment>
<dbReference type="Proteomes" id="UP001642483">
    <property type="component" value="Unassembled WGS sequence"/>
</dbReference>